<accession>A0A8C1B5L9</accession>
<evidence type="ECO:0000313" key="2">
    <source>
        <dbReference type="Proteomes" id="UP001108240"/>
    </source>
</evidence>
<evidence type="ECO:0000313" key="1">
    <source>
        <dbReference type="Ensembl" id="ENSCCRP00000027238.2"/>
    </source>
</evidence>
<dbReference type="AlphaFoldDB" id="A0A8C1B5L9"/>
<name>A0A8C1B5L9_CYPCA</name>
<dbReference type="Proteomes" id="UP001108240">
    <property type="component" value="Unplaced"/>
</dbReference>
<organism evidence="1 2">
    <name type="scientific">Cyprinus carpio carpio</name>
    <dbReference type="NCBI Taxonomy" id="630221"/>
    <lineage>
        <taxon>Eukaryota</taxon>
        <taxon>Metazoa</taxon>
        <taxon>Chordata</taxon>
        <taxon>Craniata</taxon>
        <taxon>Vertebrata</taxon>
        <taxon>Euteleostomi</taxon>
        <taxon>Actinopterygii</taxon>
        <taxon>Neopterygii</taxon>
        <taxon>Teleostei</taxon>
        <taxon>Ostariophysi</taxon>
        <taxon>Cypriniformes</taxon>
        <taxon>Cyprinidae</taxon>
        <taxon>Cyprininae</taxon>
        <taxon>Cyprinus</taxon>
    </lineage>
</organism>
<sequence length="72" mass="8447">MRHWHTSMPLTSHFTTVGQVYLGVKKKAKPYSEVRIKVTLTLSLLFVLRKYLKKIFEESILRTRGNSLISRI</sequence>
<protein>
    <submittedName>
        <fullName evidence="1">Uncharacterized protein</fullName>
    </submittedName>
</protein>
<reference evidence="1" key="2">
    <citation type="submission" date="2025-09" db="UniProtKB">
        <authorList>
            <consortium name="Ensembl"/>
        </authorList>
    </citation>
    <scope>IDENTIFICATION</scope>
</reference>
<reference evidence="1" key="1">
    <citation type="submission" date="2025-08" db="UniProtKB">
        <authorList>
            <consortium name="Ensembl"/>
        </authorList>
    </citation>
    <scope>IDENTIFICATION</scope>
</reference>
<proteinExistence type="predicted"/>
<dbReference type="Ensembl" id="ENSCCRT00000029559.2">
    <property type="protein sequence ID" value="ENSCCRP00000027238.2"/>
    <property type="gene ID" value="ENSCCRG00000014748.2"/>
</dbReference>
<keyword evidence="2" id="KW-1185">Reference proteome</keyword>